<feature type="domain" description="SCP" evidence="1">
    <location>
        <begin position="49"/>
        <end position="159"/>
    </location>
</feature>
<dbReference type="CDD" id="cd05379">
    <property type="entry name" value="CAP_bacterial"/>
    <property type="match status" value="1"/>
</dbReference>
<dbReference type="RefSeq" id="WP_091407246.1">
    <property type="nucleotide sequence ID" value="NZ_FOAB01000003.1"/>
</dbReference>
<accession>A0A1H7M038</accession>
<dbReference type="PANTHER" id="PTHR31157">
    <property type="entry name" value="SCP DOMAIN-CONTAINING PROTEIN"/>
    <property type="match status" value="1"/>
</dbReference>
<dbReference type="SUPFAM" id="SSF55797">
    <property type="entry name" value="PR-1-like"/>
    <property type="match status" value="1"/>
</dbReference>
<sequence length="161" mass="18218">MKKISRLFFVIFIATAIISCSSEDDSGNSDISTDELINETNISDDILVLVNQHRQSIGLSTLSKNETAEQLAIDHTKYMISIDEINHDNFNQRGNILGDEENATGTAENVARFYQDAQSVVDGWLNSTGHRENIEGNYMYTGISAIKDENGRYYYTQLFYR</sequence>
<dbReference type="Proteomes" id="UP000198521">
    <property type="component" value="Unassembled WGS sequence"/>
</dbReference>
<name>A0A1H7M038_AQUAM</name>
<dbReference type="EMBL" id="FOAB01000003">
    <property type="protein sequence ID" value="SEL04358.1"/>
    <property type="molecule type" value="Genomic_DNA"/>
</dbReference>
<dbReference type="InterPro" id="IPR035940">
    <property type="entry name" value="CAP_sf"/>
</dbReference>
<dbReference type="Gene3D" id="3.40.33.10">
    <property type="entry name" value="CAP"/>
    <property type="match status" value="1"/>
</dbReference>
<dbReference type="OrthoDB" id="982527at2"/>
<evidence type="ECO:0000313" key="2">
    <source>
        <dbReference type="EMBL" id="SEL04358.1"/>
    </source>
</evidence>
<dbReference type="AlphaFoldDB" id="A0A1H7M038"/>
<dbReference type="Pfam" id="PF00188">
    <property type="entry name" value="CAP"/>
    <property type="match status" value="1"/>
</dbReference>
<evidence type="ECO:0000313" key="3">
    <source>
        <dbReference type="Proteomes" id="UP000198521"/>
    </source>
</evidence>
<gene>
    <name evidence="2" type="ORF">SAMN04487910_1549</name>
</gene>
<protein>
    <submittedName>
        <fullName evidence="2">Uncharacterized conserved protein YkwD, contains CAP (CSP/antigen 5/PR1) domain</fullName>
    </submittedName>
</protein>
<dbReference type="PANTHER" id="PTHR31157:SF1">
    <property type="entry name" value="SCP DOMAIN-CONTAINING PROTEIN"/>
    <property type="match status" value="1"/>
</dbReference>
<dbReference type="InterPro" id="IPR014044">
    <property type="entry name" value="CAP_dom"/>
</dbReference>
<reference evidence="2 3" key="1">
    <citation type="submission" date="2016-10" db="EMBL/GenBank/DDBJ databases">
        <authorList>
            <person name="de Groot N.N."/>
        </authorList>
    </citation>
    <scope>NUCLEOTIDE SEQUENCE [LARGE SCALE GENOMIC DNA]</scope>
    <source>
        <strain evidence="2 3">DSM 25232</strain>
    </source>
</reference>
<keyword evidence="3" id="KW-1185">Reference proteome</keyword>
<proteinExistence type="predicted"/>
<organism evidence="2 3">
    <name type="scientific">Aquimarina amphilecti</name>
    <dbReference type="NCBI Taxonomy" id="1038014"/>
    <lineage>
        <taxon>Bacteria</taxon>
        <taxon>Pseudomonadati</taxon>
        <taxon>Bacteroidota</taxon>
        <taxon>Flavobacteriia</taxon>
        <taxon>Flavobacteriales</taxon>
        <taxon>Flavobacteriaceae</taxon>
        <taxon>Aquimarina</taxon>
    </lineage>
</organism>
<dbReference type="STRING" id="1038014.SAMN04487910_1549"/>
<evidence type="ECO:0000259" key="1">
    <source>
        <dbReference type="Pfam" id="PF00188"/>
    </source>
</evidence>
<dbReference type="PROSITE" id="PS51257">
    <property type="entry name" value="PROKAR_LIPOPROTEIN"/>
    <property type="match status" value="1"/>
</dbReference>